<dbReference type="Proteomes" id="UP000288859">
    <property type="component" value="Unassembled WGS sequence"/>
</dbReference>
<dbReference type="OrthoDB" id="10351099at2759"/>
<accession>A0A438NGX9</accession>
<dbReference type="VEuPathDB" id="FungiDB:PV10_00431"/>
<organism evidence="3 4">
    <name type="scientific">Exophiala mesophila</name>
    <name type="common">Black yeast-like fungus</name>
    <dbReference type="NCBI Taxonomy" id="212818"/>
    <lineage>
        <taxon>Eukaryota</taxon>
        <taxon>Fungi</taxon>
        <taxon>Dikarya</taxon>
        <taxon>Ascomycota</taxon>
        <taxon>Pezizomycotina</taxon>
        <taxon>Eurotiomycetes</taxon>
        <taxon>Chaetothyriomycetidae</taxon>
        <taxon>Chaetothyriales</taxon>
        <taxon>Herpotrichiellaceae</taxon>
        <taxon>Exophiala</taxon>
    </lineage>
</organism>
<comment type="caution">
    <text evidence="3">The sequence shown here is derived from an EMBL/GenBank/DDBJ whole genome shotgun (WGS) entry which is preliminary data.</text>
</comment>
<protein>
    <submittedName>
        <fullName evidence="3">Uncharacterized protein</fullName>
    </submittedName>
</protein>
<sequence>MANYDDNSRPAILSQSLPTSRSPPTPRSSSRLRTPRRPQYTANMGIRRRGYWPPEANYDDFNVDIPPTPFLEKVALTIMCAFFVLLLVLEIYVGVILVFWSVMPESLDAHVKVLKATFF</sequence>
<evidence type="ECO:0000313" key="4">
    <source>
        <dbReference type="Proteomes" id="UP000288859"/>
    </source>
</evidence>
<feature type="transmembrane region" description="Helical" evidence="2">
    <location>
        <begin position="74"/>
        <end position="102"/>
    </location>
</feature>
<keyword evidence="2" id="KW-0812">Transmembrane</keyword>
<dbReference type="AlphaFoldDB" id="A0A438NGX9"/>
<evidence type="ECO:0000313" key="3">
    <source>
        <dbReference type="EMBL" id="RVX74977.1"/>
    </source>
</evidence>
<feature type="region of interest" description="Disordered" evidence="1">
    <location>
        <begin position="1"/>
        <end position="42"/>
    </location>
</feature>
<name>A0A438NGX9_EXOME</name>
<gene>
    <name evidence="3" type="ORF">B0A52_01254</name>
</gene>
<evidence type="ECO:0000256" key="1">
    <source>
        <dbReference type="SAM" id="MobiDB-lite"/>
    </source>
</evidence>
<dbReference type="EMBL" id="NAJM01000003">
    <property type="protein sequence ID" value="RVX74977.1"/>
    <property type="molecule type" value="Genomic_DNA"/>
</dbReference>
<keyword evidence="2" id="KW-0472">Membrane</keyword>
<reference evidence="3 4" key="1">
    <citation type="submission" date="2017-03" db="EMBL/GenBank/DDBJ databases">
        <title>Genomes of endolithic fungi from Antarctica.</title>
        <authorList>
            <person name="Coleine C."/>
            <person name="Masonjones S."/>
            <person name="Stajich J.E."/>
        </authorList>
    </citation>
    <scope>NUCLEOTIDE SEQUENCE [LARGE SCALE GENOMIC DNA]</scope>
    <source>
        <strain evidence="3 4">CCFEE 6314</strain>
    </source>
</reference>
<proteinExistence type="predicted"/>
<keyword evidence="2" id="KW-1133">Transmembrane helix</keyword>
<evidence type="ECO:0000256" key="2">
    <source>
        <dbReference type="SAM" id="Phobius"/>
    </source>
</evidence>